<comment type="caution">
    <text evidence="1">The sequence shown here is derived from an EMBL/GenBank/DDBJ whole genome shotgun (WGS) entry which is preliminary data.</text>
</comment>
<dbReference type="InterPro" id="IPR037066">
    <property type="entry name" value="Plug_dom_sf"/>
</dbReference>
<organism evidence="1 2">
    <name type="scientific">Algibacter lectus</name>
    <dbReference type="NCBI Taxonomy" id="221126"/>
    <lineage>
        <taxon>Bacteria</taxon>
        <taxon>Pseudomonadati</taxon>
        <taxon>Bacteroidota</taxon>
        <taxon>Flavobacteriia</taxon>
        <taxon>Flavobacteriales</taxon>
        <taxon>Flavobacteriaceae</taxon>
        <taxon>Algibacter</taxon>
    </lineage>
</organism>
<evidence type="ECO:0000313" key="1">
    <source>
        <dbReference type="EMBL" id="GAL80856.1"/>
    </source>
</evidence>
<dbReference type="Proteomes" id="UP000029643">
    <property type="component" value="Unassembled WGS sequence"/>
</dbReference>
<protein>
    <submittedName>
        <fullName evidence="1">Putative outer membrane protein</fullName>
    </submittedName>
</protein>
<dbReference type="AlphaFoldDB" id="A0A090WV24"/>
<gene>
    <name evidence="1" type="ORF">JCM19274_1482</name>
</gene>
<proteinExistence type="predicted"/>
<sequence length="216" mass="23485">MNVIKTIENQSEFVFIYKDEVLPELRKELGDVKIKDKTINKVLERVLNTDIFSYSINERQIILDKKEQVSIVKFQSRTISGTITDANGVPVAGVTIVVDGTNRGVVSDFDGNYAIKAEKGEVLKMSFIGLETKFITVGASDTIDVVMSEDVESLDAVVVTGYQKIDRKLFTGSASTVKLEDVKLEGVPDVARALQGQVAGVEIENASGTFGDGSSN</sequence>
<accession>A0A090WV24</accession>
<dbReference type="EMBL" id="BBNU01000012">
    <property type="protein sequence ID" value="GAL80856.1"/>
    <property type="molecule type" value="Genomic_DNA"/>
</dbReference>
<evidence type="ECO:0000313" key="2">
    <source>
        <dbReference type="Proteomes" id="UP000029643"/>
    </source>
</evidence>
<dbReference type="InterPro" id="IPR008969">
    <property type="entry name" value="CarboxyPept-like_regulatory"/>
</dbReference>
<dbReference type="Gene3D" id="2.60.40.1120">
    <property type="entry name" value="Carboxypeptidase-like, regulatory domain"/>
    <property type="match status" value="1"/>
</dbReference>
<dbReference type="SUPFAM" id="SSF49464">
    <property type="entry name" value="Carboxypeptidase regulatory domain-like"/>
    <property type="match status" value="1"/>
</dbReference>
<dbReference type="Pfam" id="PF13715">
    <property type="entry name" value="CarbopepD_reg_2"/>
    <property type="match status" value="1"/>
</dbReference>
<name>A0A090WV24_9FLAO</name>
<dbReference type="Gene3D" id="2.170.130.10">
    <property type="entry name" value="TonB-dependent receptor, plug domain"/>
    <property type="match status" value="1"/>
</dbReference>
<reference evidence="1 2" key="1">
    <citation type="journal article" date="2014" name="Genome Announc.">
        <title>Draft Genome Sequences of Marine Flavobacterium Algibacter lectus Strains SS8 and NR4.</title>
        <authorList>
            <person name="Takatani N."/>
            <person name="Nakanishi M."/>
            <person name="Meirelles P."/>
            <person name="Mino S."/>
            <person name="Suda W."/>
            <person name="Oshima K."/>
            <person name="Hattori M."/>
            <person name="Ohkuma M."/>
            <person name="Hosokawa M."/>
            <person name="Miyashita K."/>
            <person name="Thompson F.L."/>
            <person name="Niwa A."/>
            <person name="Sawabe T."/>
            <person name="Sawabe T."/>
        </authorList>
    </citation>
    <scope>NUCLEOTIDE SEQUENCE [LARGE SCALE GENOMIC DNA]</scope>
    <source>
        <strain evidence="2">JCM19274</strain>
    </source>
</reference>
<dbReference type="SUPFAM" id="SSF56935">
    <property type="entry name" value="Porins"/>
    <property type="match status" value="1"/>
</dbReference>